<evidence type="ECO:0000256" key="3">
    <source>
        <dbReference type="ARBA" id="ARBA00022741"/>
    </source>
</evidence>
<evidence type="ECO:0000313" key="7">
    <source>
        <dbReference type="Proteomes" id="UP000638648"/>
    </source>
</evidence>
<proteinExistence type="inferred from homology"/>
<dbReference type="InterPro" id="IPR003593">
    <property type="entry name" value="AAA+_ATPase"/>
</dbReference>
<gene>
    <name evidence="6" type="ORF">HEB94_007618</name>
</gene>
<evidence type="ECO:0000256" key="1">
    <source>
        <dbReference type="ARBA" id="ARBA00005417"/>
    </source>
</evidence>
<dbReference type="GO" id="GO:0016887">
    <property type="term" value="F:ATP hydrolysis activity"/>
    <property type="evidence" value="ECO:0007669"/>
    <property type="project" value="InterPro"/>
</dbReference>
<evidence type="ECO:0000259" key="5">
    <source>
        <dbReference type="PROSITE" id="PS50893"/>
    </source>
</evidence>
<dbReference type="PANTHER" id="PTHR43553:SF24">
    <property type="entry name" value="ENERGY-COUPLING FACTOR TRANSPORTER ATP-BINDING PROTEIN ECFA1"/>
    <property type="match status" value="1"/>
</dbReference>
<evidence type="ECO:0000256" key="4">
    <source>
        <dbReference type="ARBA" id="ARBA00022840"/>
    </source>
</evidence>
<dbReference type="PANTHER" id="PTHR43553">
    <property type="entry name" value="HEAVY METAL TRANSPORTER"/>
    <property type="match status" value="1"/>
</dbReference>
<comment type="caution">
    <text evidence="6">The sequence shown here is derived from an EMBL/GenBank/DDBJ whole genome shotgun (WGS) entry which is preliminary data.</text>
</comment>
<dbReference type="SMART" id="SM00382">
    <property type="entry name" value="AAA"/>
    <property type="match status" value="2"/>
</dbReference>
<dbReference type="Pfam" id="PF00005">
    <property type="entry name" value="ABC_tran"/>
    <property type="match status" value="2"/>
</dbReference>
<dbReference type="EC" id="3.6.3.-" evidence="6"/>
<name>A0A927RG31_9ACTN</name>
<dbReference type="InterPro" id="IPR027417">
    <property type="entry name" value="P-loop_NTPase"/>
</dbReference>
<sequence length="501" mass="53239">MSGSALSIRARGFGFRYAGRLAWAVRGLDLAIEPGERVLLAGPSGGGKSTLLTGLAGLLDTDQAGESEGALEVGGLPPVEVRDRIGMAFQDPETQLVMARAGDDVAFGLENRAVPTEAIWSRVDEALALAGFPYDREHPTGRLSGGEKQRLVLAGVVALRPDLLLLDEPTANLDPEGAALVRGAVGQVVEATGATLVVVDHRVEDWLPQVDRVVVVGAGGGGVLADGTPEKVFTTEQDALAAAGVWIPGGELPNRSRPATTRSEPWLTAETLAYRYPGTDRPALADASLVLREGEAVAITGTNGSGKSTLAMLLAGLLAPSSGQVSVADGADPDVTDLPRRRRRRRTAARPLHRWRANELVRAVGTVFQDPEHQFLTSSVRAELALGPRLAGLSAEQTKRRVEELLQRLALEKLAEANPFTLSGGEKRRLSVATALATGPRVLVLDEPTFGQDRRTWQELLDLLAELRSAGHALCYVSHDREFISALADRELPVRSGRLAA</sequence>
<dbReference type="PROSITE" id="PS00211">
    <property type="entry name" value="ABC_TRANSPORTER_1"/>
    <property type="match status" value="2"/>
</dbReference>
<dbReference type="AlphaFoldDB" id="A0A927RG31"/>
<dbReference type="PROSITE" id="PS50893">
    <property type="entry name" value="ABC_TRANSPORTER_2"/>
    <property type="match status" value="2"/>
</dbReference>
<evidence type="ECO:0000256" key="2">
    <source>
        <dbReference type="ARBA" id="ARBA00022448"/>
    </source>
</evidence>
<keyword evidence="4 6" id="KW-0067">ATP-binding</keyword>
<dbReference type="InterPro" id="IPR003439">
    <property type="entry name" value="ABC_transporter-like_ATP-bd"/>
</dbReference>
<dbReference type="InterPro" id="IPR015856">
    <property type="entry name" value="ABC_transpr_CbiO/EcfA_su"/>
</dbReference>
<dbReference type="InterPro" id="IPR050095">
    <property type="entry name" value="ECF_ABC_transporter_ATP-bd"/>
</dbReference>
<feature type="domain" description="ABC transporter" evidence="5">
    <location>
        <begin position="267"/>
        <end position="501"/>
    </location>
</feature>
<dbReference type="GO" id="GO:0005524">
    <property type="term" value="F:ATP binding"/>
    <property type="evidence" value="ECO:0007669"/>
    <property type="project" value="UniProtKB-KW"/>
</dbReference>
<keyword evidence="3" id="KW-0547">Nucleotide-binding</keyword>
<dbReference type="GO" id="GO:0043190">
    <property type="term" value="C:ATP-binding cassette (ABC) transporter complex"/>
    <property type="evidence" value="ECO:0007669"/>
    <property type="project" value="TreeGrafter"/>
</dbReference>
<dbReference type="CDD" id="cd03225">
    <property type="entry name" value="ABC_cobalt_CbiO_domain1"/>
    <property type="match status" value="2"/>
</dbReference>
<comment type="similarity">
    <text evidence="1">Belongs to the ABC transporter superfamily.</text>
</comment>
<dbReference type="RefSeq" id="WP_337918166.1">
    <property type="nucleotide sequence ID" value="NZ_BAABJL010000095.1"/>
</dbReference>
<keyword evidence="2" id="KW-0813">Transport</keyword>
<dbReference type="EMBL" id="JADBEM010000001">
    <property type="protein sequence ID" value="MBE1610770.1"/>
    <property type="molecule type" value="Genomic_DNA"/>
</dbReference>
<dbReference type="SUPFAM" id="SSF52540">
    <property type="entry name" value="P-loop containing nucleoside triphosphate hydrolases"/>
    <property type="match status" value="2"/>
</dbReference>
<dbReference type="Proteomes" id="UP000638648">
    <property type="component" value="Unassembled WGS sequence"/>
</dbReference>
<reference evidence="6" key="1">
    <citation type="submission" date="2020-10" db="EMBL/GenBank/DDBJ databases">
        <title>Sequencing the genomes of 1000 actinobacteria strains.</title>
        <authorList>
            <person name="Klenk H.-P."/>
        </authorList>
    </citation>
    <scope>NUCLEOTIDE SEQUENCE</scope>
    <source>
        <strain evidence="6">DSM 45354</strain>
    </source>
</reference>
<evidence type="ECO:0000313" key="6">
    <source>
        <dbReference type="EMBL" id="MBE1610770.1"/>
    </source>
</evidence>
<dbReference type="Gene3D" id="3.40.50.300">
    <property type="entry name" value="P-loop containing nucleotide triphosphate hydrolases"/>
    <property type="match status" value="2"/>
</dbReference>
<keyword evidence="7" id="KW-1185">Reference proteome</keyword>
<dbReference type="GO" id="GO:0042626">
    <property type="term" value="F:ATPase-coupled transmembrane transporter activity"/>
    <property type="evidence" value="ECO:0007669"/>
    <property type="project" value="TreeGrafter"/>
</dbReference>
<keyword evidence="6" id="KW-0378">Hydrolase</keyword>
<dbReference type="InterPro" id="IPR017871">
    <property type="entry name" value="ABC_transporter-like_CS"/>
</dbReference>
<protein>
    <submittedName>
        <fullName evidence="6">Energy-coupling factor transport system ATP-binding protein</fullName>
        <ecNumber evidence="6">3.6.3.-</ecNumber>
    </submittedName>
</protein>
<feature type="domain" description="ABC transporter" evidence="5">
    <location>
        <begin position="8"/>
        <end position="245"/>
    </location>
</feature>
<organism evidence="6 7">
    <name type="scientific">Actinopolymorpha pittospori</name>
    <dbReference type="NCBI Taxonomy" id="648752"/>
    <lineage>
        <taxon>Bacteria</taxon>
        <taxon>Bacillati</taxon>
        <taxon>Actinomycetota</taxon>
        <taxon>Actinomycetes</taxon>
        <taxon>Propionibacteriales</taxon>
        <taxon>Actinopolymorphaceae</taxon>
        <taxon>Actinopolymorpha</taxon>
    </lineage>
</organism>
<accession>A0A927RG31</accession>